<proteinExistence type="predicted"/>
<comment type="caution">
    <text evidence="1">The sequence shown here is derived from an EMBL/GenBank/DDBJ whole genome shotgun (WGS) entry which is preliminary data.</text>
</comment>
<organism evidence="1 2">
    <name type="scientific">Marchantia polymorpha subsp. ruderalis</name>
    <dbReference type="NCBI Taxonomy" id="1480154"/>
    <lineage>
        <taxon>Eukaryota</taxon>
        <taxon>Viridiplantae</taxon>
        <taxon>Streptophyta</taxon>
        <taxon>Embryophyta</taxon>
        <taxon>Marchantiophyta</taxon>
        <taxon>Marchantiopsida</taxon>
        <taxon>Marchantiidae</taxon>
        <taxon>Marchantiales</taxon>
        <taxon>Marchantiaceae</taxon>
        <taxon>Marchantia</taxon>
    </lineage>
</organism>
<sequence length="98" mass="10503">MSLKLRLVVSGAGAQRSVQLQLFEINAEEKELNVKESMHLTLPEGAVESQRYPPPTGSFVVQPCRGRLNVPAMAGNQMAAAAAAPQPAPAQVQIREQP</sequence>
<gene>
    <name evidence="1" type="ORF">AXG93_2841s1060</name>
</gene>
<evidence type="ECO:0000313" key="1">
    <source>
        <dbReference type="EMBL" id="OAE35573.1"/>
    </source>
</evidence>
<keyword evidence="2" id="KW-1185">Reference proteome</keyword>
<evidence type="ECO:0000313" key="2">
    <source>
        <dbReference type="Proteomes" id="UP000077202"/>
    </source>
</evidence>
<accession>A0A176WSQ2</accession>
<name>A0A176WSQ2_MARPO</name>
<protein>
    <submittedName>
        <fullName evidence="1">Uncharacterized protein</fullName>
    </submittedName>
</protein>
<dbReference type="EMBL" id="LVLJ01000129">
    <property type="protein sequence ID" value="OAE35573.1"/>
    <property type="molecule type" value="Genomic_DNA"/>
</dbReference>
<dbReference type="AlphaFoldDB" id="A0A176WSQ2"/>
<dbReference type="Proteomes" id="UP000077202">
    <property type="component" value="Unassembled WGS sequence"/>
</dbReference>
<reference evidence="1" key="1">
    <citation type="submission" date="2016-03" db="EMBL/GenBank/DDBJ databases">
        <title>Mechanisms controlling the formation of the plant cell surface in tip-growing cells are functionally conserved among land plants.</title>
        <authorList>
            <person name="Honkanen S."/>
            <person name="Jones V.A."/>
            <person name="Morieri G."/>
            <person name="Champion C."/>
            <person name="Hetherington A.J."/>
            <person name="Kelly S."/>
            <person name="Saint-Marcoux D."/>
            <person name="Proust H."/>
            <person name="Prescott H."/>
            <person name="Dolan L."/>
        </authorList>
    </citation>
    <scope>NUCLEOTIDE SEQUENCE [LARGE SCALE GENOMIC DNA]</scope>
    <source>
        <tissue evidence="1">Whole gametophyte</tissue>
    </source>
</reference>